<sequence length="307" mass="34519">MLERMKDGVWPTMVTLYNDNGRIDYTAMEKAVRWYVLNGADGLFAVCQSSEMFYLNLEERVELAAFVKKATKGKIPVIASGHISESLAEQAEELRAMSETGIDALVLITNRLALEGESDDIVKRNVEKLLPELPDKLPIGLYECPFPYKRVVSPELLRWFADTGRFCFLKDTCCDIGLIRGKLDAVRGTDLKIFNANTATLLESLRLGAAGYSGVMGNFHPSLYSKLVRDYRNHPVEAERLSDLLTMASWIEKQLYPTNAKYHLMLEGIAGNYGSRSQPSSSFTETNKSEVAMLRRLSEAWEKQLPS</sequence>
<dbReference type="Proteomes" id="UP000502248">
    <property type="component" value="Chromosome"/>
</dbReference>
<organism evidence="5 6">
    <name type="scientific">Cohnella herbarum</name>
    <dbReference type="NCBI Taxonomy" id="2728023"/>
    <lineage>
        <taxon>Bacteria</taxon>
        <taxon>Bacillati</taxon>
        <taxon>Bacillota</taxon>
        <taxon>Bacilli</taxon>
        <taxon>Bacillales</taxon>
        <taxon>Paenibacillaceae</taxon>
        <taxon>Cohnella</taxon>
    </lineage>
</organism>
<dbReference type="InterPro" id="IPR002220">
    <property type="entry name" value="DapA-like"/>
</dbReference>
<dbReference type="Gene3D" id="3.20.20.70">
    <property type="entry name" value="Aldolase class I"/>
    <property type="match status" value="1"/>
</dbReference>
<dbReference type="PIRSF" id="PIRSF001365">
    <property type="entry name" value="DHDPS"/>
    <property type="match status" value="1"/>
</dbReference>
<evidence type="ECO:0000256" key="4">
    <source>
        <dbReference type="PIRSR" id="PIRSR001365-1"/>
    </source>
</evidence>
<reference evidence="5 6" key="1">
    <citation type="submission" date="2020-04" db="EMBL/GenBank/DDBJ databases">
        <title>Genome sequencing of novel species.</title>
        <authorList>
            <person name="Heo J."/>
            <person name="Kim S.-J."/>
            <person name="Kim J.-S."/>
            <person name="Hong S.-B."/>
            <person name="Kwon S.-W."/>
        </authorList>
    </citation>
    <scope>NUCLEOTIDE SEQUENCE [LARGE SCALE GENOMIC DNA]</scope>
    <source>
        <strain evidence="5 6">MFER-1</strain>
    </source>
</reference>
<evidence type="ECO:0000256" key="1">
    <source>
        <dbReference type="ARBA" id="ARBA00007592"/>
    </source>
</evidence>
<dbReference type="RefSeq" id="WP_169280829.1">
    <property type="nucleotide sequence ID" value="NZ_CP051680.1"/>
</dbReference>
<keyword evidence="2 3" id="KW-0456">Lyase</keyword>
<evidence type="ECO:0000313" key="5">
    <source>
        <dbReference type="EMBL" id="QJD84548.1"/>
    </source>
</evidence>
<dbReference type="CDD" id="cd00408">
    <property type="entry name" value="DHDPS-like"/>
    <property type="match status" value="1"/>
</dbReference>
<evidence type="ECO:0000256" key="2">
    <source>
        <dbReference type="ARBA" id="ARBA00023239"/>
    </source>
</evidence>
<keyword evidence="6" id="KW-1185">Reference proteome</keyword>
<name>A0A7Z2ZM04_9BACL</name>
<dbReference type="AlphaFoldDB" id="A0A7Z2ZM04"/>
<feature type="active site" description="Proton donor/acceptor" evidence="4">
    <location>
        <position position="142"/>
    </location>
</feature>
<dbReference type="Pfam" id="PF00701">
    <property type="entry name" value="DHDPS"/>
    <property type="match status" value="1"/>
</dbReference>
<evidence type="ECO:0000256" key="3">
    <source>
        <dbReference type="PIRNR" id="PIRNR001365"/>
    </source>
</evidence>
<dbReference type="PANTHER" id="PTHR12128">
    <property type="entry name" value="DIHYDRODIPICOLINATE SYNTHASE"/>
    <property type="match status" value="1"/>
</dbReference>
<dbReference type="GO" id="GO:0008840">
    <property type="term" value="F:4-hydroxy-tetrahydrodipicolinate synthase activity"/>
    <property type="evidence" value="ECO:0007669"/>
    <property type="project" value="TreeGrafter"/>
</dbReference>
<gene>
    <name evidence="5" type="ORF">HH215_16100</name>
</gene>
<dbReference type="KEGG" id="cheb:HH215_16100"/>
<dbReference type="PANTHER" id="PTHR12128:SF66">
    <property type="entry name" value="4-HYDROXY-2-OXOGLUTARATE ALDOLASE, MITOCHONDRIAL"/>
    <property type="match status" value="1"/>
</dbReference>
<dbReference type="InterPro" id="IPR013785">
    <property type="entry name" value="Aldolase_TIM"/>
</dbReference>
<evidence type="ECO:0000313" key="6">
    <source>
        <dbReference type="Proteomes" id="UP000502248"/>
    </source>
</evidence>
<dbReference type="EMBL" id="CP051680">
    <property type="protein sequence ID" value="QJD84548.1"/>
    <property type="molecule type" value="Genomic_DNA"/>
</dbReference>
<dbReference type="SUPFAM" id="SSF51569">
    <property type="entry name" value="Aldolase"/>
    <property type="match status" value="1"/>
</dbReference>
<comment type="similarity">
    <text evidence="1 3">Belongs to the DapA family.</text>
</comment>
<accession>A0A7Z2ZM04</accession>
<feature type="active site" description="Schiff-base intermediate with substrate" evidence="4">
    <location>
        <position position="170"/>
    </location>
</feature>
<protein>
    <submittedName>
        <fullName evidence="5">Dihydrodipicolinate synthase family protein</fullName>
    </submittedName>
</protein>
<proteinExistence type="inferred from homology"/>
<dbReference type="SMART" id="SM01130">
    <property type="entry name" value="DHDPS"/>
    <property type="match status" value="1"/>
</dbReference>